<proteinExistence type="inferred from homology"/>
<comment type="caution">
    <text evidence="5">The sequence shown here is derived from an EMBL/GenBank/DDBJ whole genome shotgun (WGS) entry which is preliminary data.</text>
</comment>
<protein>
    <submittedName>
        <fullName evidence="5">Acetyl esterase</fullName>
    </submittedName>
</protein>
<dbReference type="InterPro" id="IPR050300">
    <property type="entry name" value="GDXG_lipolytic_enzyme"/>
</dbReference>
<name>A0A3N4ZJ99_9MICO</name>
<organism evidence="5 6">
    <name type="scientific">Myceligenerans xiligouense</name>
    <dbReference type="NCBI Taxonomy" id="253184"/>
    <lineage>
        <taxon>Bacteria</taxon>
        <taxon>Bacillati</taxon>
        <taxon>Actinomycetota</taxon>
        <taxon>Actinomycetes</taxon>
        <taxon>Micrococcales</taxon>
        <taxon>Promicromonosporaceae</taxon>
        <taxon>Myceligenerans</taxon>
    </lineage>
</organism>
<reference evidence="5 6" key="1">
    <citation type="submission" date="2018-11" db="EMBL/GenBank/DDBJ databases">
        <title>Sequencing the genomes of 1000 actinobacteria strains.</title>
        <authorList>
            <person name="Klenk H.-P."/>
        </authorList>
    </citation>
    <scope>NUCLEOTIDE SEQUENCE [LARGE SCALE GENOMIC DNA]</scope>
    <source>
        <strain evidence="5 6">DSM 15700</strain>
    </source>
</reference>
<dbReference type="EMBL" id="RKQZ01000001">
    <property type="protein sequence ID" value="RPF19991.1"/>
    <property type="molecule type" value="Genomic_DNA"/>
</dbReference>
<evidence type="ECO:0000313" key="5">
    <source>
        <dbReference type="EMBL" id="RPF19991.1"/>
    </source>
</evidence>
<feature type="compositionally biased region" description="Basic and acidic residues" evidence="3">
    <location>
        <begin position="313"/>
        <end position="330"/>
    </location>
</feature>
<dbReference type="PANTHER" id="PTHR48081:SF8">
    <property type="entry name" value="ALPHA_BETA HYDROLASE FOLD-3 DOMAIN-CONTAINING PROTEIN-RELATED"/>
    <property type="match status" value="1"/>
</dbReference>
<gene>
    <name evidence="5" type="ORF">EDD34_0566</name>
</gene>
<dbReference type="AlphaFoldDB" id="A0A3N4ZJ99"/>
<evidence type="ECO:0000256" key="2">
    <source>
        <dbReference type="ARBA" id="ARBA00022801"/>
    </source>
</evidence>
<dbReference type="Pfam" id="PF07859">
    <property type="entry name" value="Abhydrolase_3"/>
    <property type="match status" value="1"/>
</dbReference>
<dbReference type="InterPro" id="IPR013094">
    <property type="entry name" value="AB_hydrolase_3"/>
</dbReference>
<evidence type="ECO:0000256" key="1">
    <source>
        <dbReference type="ARBA" id="ARBA00010515"/>
    </source>
</evidence>
<evidence type="ECO:0000313" key="6">
    <source>
        <dbReference type="Proteomes" id="UP000280501"/>
    </source>
</evidence>
<feature type="domain" description="Alpha/beta hydrolase fold-3" evidence="4">
    <location>
        <begin position="73"/>
        <end position="283"/>
    </location>
</feature>
<dbReference type="Proteomes" id="UP000280501">
    <property type="component" value="Unassembled WGS sequence"/>
</dbReference>
<dbReference type="Gene3D" id="3.40.50.1820">
    <property type="entry name" value="alpha/beta hydrolase"/>
    <property type="match status" value="1"/>
</dbReference>
<evidence type="ECO:0000259" key="4">
    <source>
        <dbReference type="Pfam" id="PF07859"/>
    </source>
</evidence>
<comment type="similarity">
    <text evidence="1">Belongs to the 'GDXG' lipolytic enzyme family.</text>
</comment>
<dbReference type="InterPro" id="IPR002168">
    <property type="entry name" value="Lipase_GDXG_HIS_AS"/>
</dbReference>
<sequence>MDPLTAAVLARMRRAYPDLGGDVRRPAEARQLVEAARYPPGPRMREVRECSVDDGVRARLYVPEGLTPGDPTIVYFHGGGFVVGSLDTHDTTCRVLAADTALPVLSVAYRLAPEHPFPAAVEDAVAALSWAADHGGEWGAHGVITAGDSAGGALAVLAWAGGRVRCAAERPDDGSGTPRAPVVGALLIYPVADLAASWTDGPPSLLAAAHMRWFRDLYLAGADPRDPRVSPLYADLAGMPPTVVVRVSHDPLLAEGRRLVLALRERGVDVGLVDGPGVSHGMFGLGALLPAVRGLELSTASAVRSLLRRGRQRTPEEARGGAGCDHRDRR</sequence>
<dbReference type="PANTHER" id="PTHR48081">
    <property type="entry name" value="AB HYDROLASE SUPERFAMILY PROTEIN C4A8.06C"/>
    <property type="match status" value="1"/>
</dbReference>
<accession>A0A3N4ZJ99</accession>
<dbReference type="InterPro" id="IPR029058">
    <property type="entry name" value="AB_hydrolase_fold"/>
</dbReference>
<feature type="region of interest" description="Disordered" evidence="3">
    <location>
        <begin position="308"/>
        <end position="330"/>
    </location>
</feature>
<dbReference type="GO" id="GO:0016787">
    <property type="term" value="F:hydrolase activity"/>
    <property type="evidence" value="ECO:0007669"/>
    <property type="project" value="UniProtKB-KW"/>
</dbReference>
<keyword evidence="6" id="KW-1185">Reference proteome</keyword>
<keyword evidence="2" id="KW-0378">Hydrolase</keyword>
<dbReference type="PROSITE" id="PS01173">
    <property type="entry name" value="LIPASE_GDXG_HIS"/>
    <property type="match status" value="1"/>
</dbReference>
<dbReference type="SUPFAM" id="SSF53474">
    <property type="entry name" value="alpha/beta-Hydrolases"/>
    <property type="match status" value="1"/>
</dbReference>
<evidence type="ECO:0000256" key="3">
    <source>
        <dbReference type="SAM" id="MobiDB-lite"/>
    </source>
</evidence>